<dbReference type="InterPro" id="IPR020807">
    <property type="entry name" value="PKS_DH"/>
</dbReference>
<dbReference type="InterPro" id="IPR013154">
    <property type="entry name" value="ADH-like_N"/>
</dbReference>
<organism evidence="14 15">
    <name type="scientific">Streptomyces graminofaciens</name>
    <dbReference type="NCBI Taxonomy" id="68212"/>
    <lineage>
        <taxon>Bacteria</taxon>
        <taxon>Bacillati</taxon>
        <taxon>Actinomycetota</taxon>
        <taxon>Actinomycetes</taxon>
        <taxon>Kitasatosporales</taxon>
        <taxon>Streptomycetaceae</taxon>
        <taxon>Streptomyces</taxon>
    </lineage>
</organism>
<dbReference type="Gene3D" id="6.10.140.1830">
    <property type="match status" value="1"/>
</dbReference>
<dbReference type="Pfam" id="PF18369">
    <property type="entry name" value="PKS_DE"/>
    <property type="match status" value="1"/>
</dbReference>
<keyword evidence="7" id="KW-0511">Multifunctional enzyme</keyword>
<dbReference type="InterPro" id="IPR036291">
    <property type="entry name" value="NAD(P)-bd_dom_sf"/>
</dbReference>
<dbReference type="InterPro" id="IPR016036">
    <property type="entry name" value="Malonyl_transacylase_ACP-bd"/>
</dbReference>
<feature type="active site" description="Proton acceptor; for dehydratase activity" evidence="9">
    <location>
        <position position="1008"/>
    </location>
</feature>
<dbReference type="CDD" id="cd05195">
    <property type="entry name" value="enoyl_red"/>
    <property type="match status" value="1"/>
</dbReference>
<dbReference type="PROSITE" id="PS00606">
    <property type="entry name" value="KS3_1"/>
    <property type="match status" value="3"/>
</dbReference>
<evidence type="ECO:0000256" key="9">
    <source>
        <dbReference type="PROSITE-ProRule" id="PRU01363"/>
    </source>
</evidence>
<proteinExistence type="predicted"/>
<evidence type="ECO:0000259" key="11">
    <source>
        <dbReference type="PROSITE" id="PS50075"/>
    </source>
</evidence>
<reference evidence="14 15" key="1">
    <citation type="journal article" date="2010" name="ChemBioChem">
        <title>Cloning and characterization of the biosynthetic gene cluster of 16-membered macrolide antibiotic FD-891: involvement of a dual functional cytochrome P450 monooxygenase catalyzing epoxidation and hydroxylation.</title>
        <authorList>
            <person name="Kudo F."/>
            <person name="Motegi A."/>
            <person name="Mizoue K."/>
            <person name="Eguchi T."/>
        </authorList>
    </citation>
    <scope>NUCLEOTIDE SEQUENCE [LARGE SCALE GENOMIC DNA]</scope>
    <source>
        <strain evidence="14 15">A-8890</strain>
    </source>
</reference>
<dbReference type="PROSITE" id="PS50075">
    <property type="entry name" value="CARRIER"/>
    <property type="match status" value="3"/>
</dbReference>
<dbReference type="InterPro" id="IPR020843">
    <property type="entry name" value="ER"/>
</dbReference>
<evidence type="ECO:0000313" key="15">
    <source>
        <dbReference type="Proteomes" id="UP001321542"/>
    </source>
</evidence>
<feature type="region of interest" description="Disordered" evidence="10">
    <location>
        <begin position="485"/>
        <end position="518"/>
    </location>
</feature>
<dbReference type="SUPFAM" id="SSF53901">
    <property type="entry name" value="Thiolase-like"/>
    <property type="match status" value="3"/>
</dbReference>
<dbReference type="InterPro" id="IPR002364">
    <property type="entry name" value="Quin_OxRdtase/zeta-crystal_CS"/>
</dbReference>
<feature type="region of interest" description="C-terminal hotdog fold" evidence="9">
    <location>
        <begin position="4787"/>
        <end position="4931"/>
    </location>
</feature>
<dbReference type="SMART" id="SM01294">
    <property type="entry name" value="PKS_PP_betabranch"/>
    <property type="match status" value="3"/>
</dbReference>
<dbReference type="PANTHER" id="PTHR43775:SF51">
    <property type="entry name" value="INACTIVE PHENOLPHTHIOCEROL SYNTHESIS POLYKETIDE SYNTHASE TYPE I PKS1-RELATED"/>
    <property type="match status" value="1"/>
</dbReference>
<dbReference type="Pfam" id="PF00550">
    <property type="entry name" value="PP-binding"/>
    <property type="match status" value="3"/>
</dbReference>
<evidence type="ECO:0000256" key="4">
    <source>
        <dbReference type="ARBA" id="ARBA00022553"/>
    </source>
</evidence>
<dbReference type="InterPro" id="IPR055123">
    <property type="entry name" value="SpnB-like_Rossmann"/>
</dbReference>
<dbReference type="SMART" id="SM00826">
    <property type="entry name" value="PKS_DH"/>
    <property type="match status" value="2"/>
</dbReference>
<comment type="pathway">
    <text evidence="2">Antibiotic biosynthesis.</text>
</comment>
<evidence type="ECO:0000256" key="2">
    <source>
        <dbReference type="ARBA" id="ARBA00004792"/>
    </source>
</evidence>
<feature type="region of interest" description="C-terminal hotdog fold" evidence="9">
    <location>
        <begin position="1122"/>
        <end position="1264"/>
    </location>
</feature>
<dbReference type="Pfam" id="PF16197">
    <property type="entry name" value="KAsynt_C_assoc"/>
    <property type="match status" value="3"/>
</dbReference>
<dbReference type="PROSITE" id="PS01162">
    <property type="entry name" value="QOR_ZETA_CRYSTAL"/>
    <property type="match status" value="1"/>
</dbReference>
<dbReference type="InterPro" id="IPR020841">
    <property type="entry name" value="PKS_Beta-ketoAc_synthase_dom"/>
</dbReference>
<dbReference type="InterPro" id="IPR014031">
    <property type="entry name" value="Ketoacyl_synth_C"/>
</dbReference>
<dbReference type="CDD" id="cd08952">
    <property type="entry name" value="KR_1_SDR_x"/>
    <property type="match status" value="1"/>
</dbReference>
<dbReference type="InterPro" id="IPR049551">
    <property type="entry name" value="PKS_DH_C"/>
</dbReference>
<evidence type="ECO:0000313" key="14">
    <source>
        <dbReference type="EMBL" id="BBC29251.1"/>
    </source>
</evidence>
<dbReference type="Pfam" id="PF13602">
    <property type="entry name" value="ADH_zinc_N_2"/>
    <property type="match status" value="1"/>
</dbReference>
<dbReference type="CDD" id="cd00833">
    <property type="entry name" value="PKS"/>
    <property type="match status" value="3"/>
</dbReference>
<feature type="domain" description="Ketosynthase family 3 (KS3)" evidence="12">
    <location>
        <begin position="3746"/>
        <end position="4172"/>
    </location>
</feature>
<dbReference type="InterPro" id="IPR036736">
    <property type="entry name" value="ACP-like_sf"/>
</dbReference>
<feature type="region of interest" description="N-terminal hotdog fold" evidence="9">
    <location>
        <begin position="4649"/>
        <end position="4774"/>
    </location>
</feature>
<protein>
    <submittedName>
        <fullName evidence="14">Polyketide synthase</fullName>
    </submittedName>
</protein>
<dbReference type="PROSITE" id="PS52004">
    <property type="entry name" value="KS3_2"/>
    <property type="match status" value="3"/>
</dbReference>
<dbReference type="Pfam" id="PF08240">
    <property type="entry name" value="ADH_N"/>
    <property type="match status" value="1"/>
</dbReference>
<dbReference type="InterPro" id="IPR020806">
    <property type="entry name" value="PKS_PP-bd"/>
</dbReference>
<dbReference type="Gene3D" id="3.40.366.10">
    <property type="entry name" value="Malonyl-Coenzyme A Acyl Carrier Protein, domain 2"/>
    <property type="match status" value="3"/>
</dbReference>
<dbReference type="InterPro" id="IPR011032">
    <property type="entry name" value="GroES-like_sf"/>
</dbReference>
<evidence type="ECO:0000256" key="5">
    <source>
        <dbReference type="ARBA" id="ARBA00022679"/>
    </source>
</evidence>
<evidence type="ECO:0000256" key="7">
    <source>
        <dbReference type="ARBA" id="ARBA00023268"/>
    </source>
</evidence>
<dbReference type="InterPro" id="IPR049900">
    <property type="entry name" value="PKS_mFAS_DH"/>
</dbReference>
<evidence type="ECO:0000256" key="10">
    <source>
        <dbReference type="SAM" id="MobiDB-lite"/>
    </source>
</evidence>
<dbReference type="Gene3D" id="3.40.50.720">
    <property type="entry name" value="NAD(P)-binding Rossmann-like Domain"/>
    <property type="match status" value="3"/>
</dbReference>
<feature type="region of interest" description="Disordered" evidence="10">
    <location>
        <begin position="1"/>
        <end position="27"/>
    </location>
</feature>
<name>A0ABM8G2X8_9ACTN</name>
<dbReference type="Pfam" id="PF00109">
    <property type="entry name" value="ketoacyl-synt"/>
    <property type="match status" value="3"/>
</dbReference>
<dbReference type="InterPro" id="IPR049552">
    <property type="entry name" value="PKS_DH_N"/>
</dbReference>
<dbReference type="InterPro" id="IPR018201">
    <property type="entry name" value="Ketoacyl_synth_AS"/>
</dbReference>
<dbReference type="Pfam" id="PF08990">
    <property type="entry name" value="Docking"/>
    <property type="match status" value="1"/>
</dbReference>
<dbReference type="SMART" id="SM00829">
    <property type="entry name" value="PKS_ER"/>
    <property type="match status" value="1"/>
</dbReference>
<dbReference type="SMART" id="SM00825">
    <property type="entry name" value="PKS_KS"/>
    <property type="match status" value="3"/>
</dbReference>
<dbReference type="Gene3D" id="3.10.129.110">
    <property type="entry name" value="Polyketide synthase dehydratase"/>
    <property type="match status" value="2"/>
</dbReference>
<dbReference type="Gene3D" id="1.10.1200.10">
    <property type="entry name" value="ACP-like"/>
    <property type="match status" value="3"/>
</dbReference>
<dbReference type="PROSITE" id="PS52019">
    <property type="entry name" value="PKS_MFAS_DH"/>
    <property type="match status" value="2"/>
</dbReference>
<gene>
    <name evidence="14" type="ORF">SGFS_005420</name>
</gene>
<dbReference type="InterPro" id="IPR014030">
    <property type="entry name" value="Ketoacyl_synth_N"/>
</dbReference>
<dbReference type="EMBL" id="AP018448">
    <property type="protein sequence ID" value="BBC29251.1"/>
    <property type="molecule type" value="Genomic_DNA"/>
</dbReference>
<dbReference type="PANTHER" id="PTHR43775">
    <property type="entry name" value="FATTY ACID SYNTHASE"/>
    <property type="match status" value="1"/>
</dbReference>
<reference evidence="14 15" key="2">
    <citation type="journal article" date="2023" name="ChemBioChem">
        <title>Acyltransferase Domain Exchange between Two Independent Type I Polyketide Synthases in the Same Producer Strain of Macrolide Antibiotics.</title>
        <authorList>
            <person name="Kudo F."/>
            <person name="Kishikawa K."/>
            <person name="Tsuboi K."/>
            <person name="Kido T."/>
            <person name="Usui T."/>
            <person name="Hashimoto J."/>
            <person name="Shin-Ya K."/>
            <person name="Miyanaga A."/>
            <person name="Eguchi T."/>
        </authorList>
    </citation>
    <scope>NUCLEOTIDE SEQUENCE [LARGE SCALE GENOMIC DNA]</scope>
    <source>
        <strain evidence="14 15">A-8890</strain>
    </source>
</reference>
<dbReference type="SMART" id="SM00823">
    <property type="entry name" value="PKS_PP"/>
    <property type="match status" value="3"/>
</dbReference>
<keyword evidence="4" id="KW-0597">Phosphoprotein</keyword>
<dbReference type="InterPro" id="IPR009081">
    <property type="entry name" value="PP-bd_ACP"/>
</dbReference>
<keyword evidence="8" id="KW-0012">Acyltransferase</keyword>
<dbReference type="Proteomes" id="UP001321542">
    <property type="component" value="Chromosome"/>
</dbReference>
<dbReference type="InterPro" id="IPR014043">
    <property type="entry name" value="Acyl_transferase_dom"/>
</dbReference>
<dbReference type="SMART" id="SM00822">
    <property type="entry name" value="PKS_KR"/>
    <property type="match status" value="3"/>
</dbReference>
<dbReference type="InterPro" id="IPR006162">
    <property type="entry name" value="Ppantetheine_attach_site"/>
</dbReference>
<dbReference type="NCBIfam" id="NF045894">
    <property type="entry name" value="PKS_plus_SDR"/>
    <property type="match status" value="1"/>
</dbReference>
<dbReference type="InterPro" id="IPR016039">
    <property type="entry name" value="Thiolase-like"/>
</dbReference>
<dbReference type="Pfam" id="PF14765">
    <property type="entry name" value="PS-DH"/>
    <property type="match status" value="2"/>
</dbReference>
<dbReference type="Gene3D" id="3.90.180.10">
    <property type="entry name" value="Medium-chain alcohol dehydrogenases, catalytic domain"/>
    <property type="match status" value="1"/>
</dbReference>
<dbReference type="Pfam" id="PF08659">
    <property type="entry name" value="KR"/>
    <property type="match status" value="3"/>
</dbReference>
<evidence type="ECO:0000256" key="6">
    <source>
        <dbReference type="ARBA" id="ARBA00023194"/>
    </source>
</evidence>
<feature type="domain" description="Ketosynthase family 3 (KS3)" evidence="12">
    <location>
        <begin position="57"/>
        <end position="483"/>
    </location>
</feature>
<dbReference type="PROSITE" id="PS00012">
    <property type="entry name" value="PHOSPHOPANTETHEINE"/>
    <property type="match status" value="3"/>
</dbReference>
<feature type="domain" description="PKS/mFAS DH" evidence="13">
    <location>
        <begin position="4649"/>
        <end position="4931"/>
    </location>
</feature>
<dbReference type="InterPro" id="IPR057326">
    <property type="entry name" value="KR_dom"/>
</dbReference>
<dbReference type="InterPro" id="IPR042104">
    <property type="entry name" value="PKS_dehydratase_sf"/>
</dbReference>
<dbReference type="InterPro" id="IPR013968">
    <property type="entry name" value="PKS_KR"/>
</dbReference>
<dbReference type="InterPro" id="IPR015083">
    <property type="entry name" value="NorB/c/GfsB-D-like_docking"/>
</dbReference>
<feature type="domain" description="Ketosynthase family 3 (KS3)" evidence="12">
    <location>
        <begin position="2167"/>
        <end position="2593"/>
    </location>
</feature>
<dbReference type="Pfam" id="PF22953">
    <property type="entry name" value="SpnB_Rossmann"/>
    <property type="match status" value="2"/>
</dbReference>
<dbReference type="InterPro" id="IPR001227">
    <property type="entry name" value="Ac_transferase_dom_sf"/>
</dbReference>
<feature type="compositionally biased region" description="Basic and acidic residues" evidence="10">
    <location>
        <begin position="18"/>
        <end position="27"/>
    </location>
</feature>
<dbReference type="Gene3D" id="3.40.50.11460">
    <property type="match status" value="1"/>
</dbReference>
<dbReference type="SUPFAM" id="SSF50129">
    <property type="entry name" value="GroES-like"/>
    <property type="match status" value="1"/>
</dbReference>
<keyword evidence="5" id="KW-0808">Transferase</keyword>
<dbReference type="InterPro" id="IPR036299">
    <property type="entry name" value="Polyketide_synth_docking_sf"/>
</dbReference>
<dbReference type="SUPFAM" id="SSF55048">
    <property type="entry name" value="Probable ACP-binding domain of malonyl-CoA ACP transacylase"/>
    <property type="match status" value="3"/>
</dbReference>
<dbReference type="SMART" id="SM00827">
    <property type="entry name" value="PKS_AT"/>
    <property type="match status" value="3"/>
</dbReference>
<feature type="active site" description="Proton donor; for dehydratase activity" evidence="9">
    <location>
        <position position="1183"/>
    </location>
</feature>
<dbReference type="CDD" id="cd08956">
    <property type="entry name" value="KR_3_FAS_SDR_x"/>
    <property type="match status" value="2"/>
</dbReference>
<evidence type="ECO:0000256" key="8">
    <source>
        <dbReference type="ARBA" id="ARBA00023315"/>
    </source>
</evidence>
<dbReference type="SUPFAM" id="SSF47336">
    <property type="entry name" value="ACP-like"/>
    <property type="match status" value="3"/>
</dbReference>
<feature type="active site" description="Proton acceptor; for dehydratase activity" evidence="9">
    <location>
        <position position="4681"/>
    </location>
</feature>
<feature type="domain" description="Carrier" evidence="11">
    <location>
        <begin position="3653"/>
        <end position="3728"/>
    </location>
</feature>
<comment type="cofactor">
    <cofactor evidence="1">
        <name>pantetheine 4'-phosphate</name>
        <dbReference type="ChEBI" id="CHEBI:47942"/>
    </cofactor>
</comment>
<feature type="domain" description="Carrier" evidence="11">
    <location>
        <begin position="2073"/>
        <end position="2148"/>
    </location>
</feature>
<feature type="domain" description="PKS/mFAS DH" evidence="13">
    <location>
        <begin position="976"/>
        <end position="1264"/>
    </location>
</feature>
<dbReference type="InterPro" id="IPR032821">
    <property type="entry name" value="PKS_assoc"/>
</dbReference>
<dbReference type="SUPFAM" id="SSF52151">
    <property type="entry name" value="FabD/lysophospholipase-like"/>
    <property type="match status" value="3"/>
</dbReference>
<dbReference type="Pfam" id="PF00698">
    <property type="entry name" value="Acyl_transf_1"/>
    <property type="match status" value="3"/>
</dbReference>
<feature type="active site" description="Proton donor; for dehydratase activity" evidence="9">
    <location>
        <position position="4848"/>
    </location>
</feature>
<keyword evidence="6" id="KW-0045">Antibiotic biosynthesis</keyword>
<dbReference type="Pfam" id="PF21089">
    <property type="entry name" value="PKS_DH_N"/>
    <property type="match status" value="2"/>
</dbReference>
<evidence type="ECO:0000256" key="3">
    <source>
        <dbReference type="ARBA" id="ARBA00022450"/>
    </source>
</evidence>
<evidence type="ECO:0000259" key="12">
    <source>
        <dbReference type="PROSITE" id="PS52004"/>
    </source>
</evidence>
<keyword evidence="15" id="KW-1185">Reference proteome</keyword>
<dbReference type="InterPro" id="IPR050091">
    <property type="entry name" value="PKS_NRPS_Biosynth_Enz"/>
</dbReference>
<feature type="region of interest" description="N-terminal hotdog fold" evidence="9">
    <location>
        <begin position="976"/>
        <end position="1109"/>
    </location>
</feature>
<dbReference type="SUPFAM" id="SSF51735">
    <property type="entry name" value="NAD(P)-binding Rossmann-fold domains"/>
    <property type="match status" value="7"/>
</dbReference>
<dbReference type="InterPro" id="IPR016035">
    <property type="entry name" value="Acyl_Trfase/lysoPLipase"/>
</dbReference>
<evidence type="ECO:0000256" key="1">
    <source>
        <dbReference type="ARBA" id="ARBA00001957"/>
    </source>
</evidence>
<sequence length="5571" mass="579745">MSVPPPGATPSRTSRTKGLKDRPRMENEEKLVEYLKRATTDLRQARRRLREVEDQQQEPVAIIGMSCRYPGDVHSPDDLWRMVADGDDGISTFPAERGWDVERLYDPDPDRPGTTYTTRGGFLHDAHLFDAEFFGISPREALATDPQQRLLLETSWEAFERAGIDPTSLRGSHTGVFAGVMYQDYAHRVRPVPEEFEGYLGNGSAGSIASGRVAYTFGLEGPAVTVDTACSSSLVALHLAVQSLRQGDSTLALAGGVAIMSTPDVFVEYSRQRGLAADGRCKAFAEAADGTGWAEGVGMLLLERLSDARRNGHPVLAVVRGSAVNQDGASSRLTAPNGPSQQRVIRQALANARLTPADVDVVEAHGTGTKLGDPIEAQALLATYGQDRPAERPLWLGSLKSNIGHTQAAAGVGGVIKMVMAIRHGVAPRTLHVDRPTPEVDWSAGAVELLTEARPWPETDRPRRAGVSAFGVSGTNAHVIIEQPPAIEGTGLGDDAPPTAEHPEERTPADGGPAPQPVAWPLSAKSPEALRDQARQLRHHLTSGATASALSHPLADIGHSLATTRTAFDHRVVVLGTDHDALLRSLAALADGGTDPSVVQGSVRGRGRVAFVFPGQGSQWEGMARELLDTSPVFARQMQACADALSAYVDWSLHDVLRGAPDAPGLDRVDVVQPVLWAIMISLSELWRAHGVQPSAVVGHSQGEIAAAYVAGALSLDDSARVVALRSKALRALSGKGGMLSVPLSEEDLTPQLAAHTGQLSIAAVNGPGSVVVSGDADALEGLFEELTAAGVRARKVAVDYASHSAHVEALREELLTRLGPVAPRPAKVPFYSTVTGERLAGTEALDADYWYRNLRETVRFEQATRALLAQNIGVFVETGPHPVLAVGLQETIDATGGSAVALGSLRRGEGGPDRFLRSLAEAYAHGAPLDWDLLFPGARRVELPTYAFQRDHYWLQIPEGGPADAAGLGLAAVEHPLLAAATSLADGDGLIVTGRLSTRSLPWLADHAVTGTVLLPGTAFVELALRAADLTDCHLLDELTLHTPLVVPDDDPVRVQVRVAAPDPATGRRALTVHARPESPDGDADQEEQGAEWTLHATGYLAVGAHEPAVPDQGQWPPAGATPLDVTDLYPRLADAGYGYGLAFQGLRAAWRLGDDVYAEAELPDEHSDQAGRYGLHPALLDAALHAAGFAGFPDGDGALPGPRLPFSWTGVTLSAVGARALRIRLARTGDDTLTVTLTDPAGEPVATVESLALRPLATNQAPRTPSDLHRVAYTPRDLPADASTAHWAVLDADDLAYALNLPSHPDRDALAALDPAPPVVLTGWPVPDDPAPQAARTVLARALHDIQDWLADDRLADTRLVVVTHNALPADDWQDTDPVAASLTGLLRTAQSENPGRLVLIDTDGHPASWQALPALVATGEPQAALRLGEARVPRLAPAATDAALSVPAAVPAATDASLPVPADTSAWRLAVESPGTLDHLTLIPWAAATAPLEEGQVRIAVRTCGVNFRDVLIALGMYPDPDMLGSEGAGRVVEVGPGVTDLAVGDRVAGILAGGFGPLAVIDAPKVARIPDSWTWEQAASVPLAFATAWYALVDLAALAPGEKVLVHAAAGGVGMAAVQIARHLGAEVYATASPAKWDTLRALGLDDDHIASSRDTAFAEKFPAVDVVLDSLAGEFVDASLRLLPHGGRFVEMGKTDRRDPERIAADHPGVHYRAFDLRESGDRRLREMLDEIFALVEDGTLHPLPYRSWDLRRAPEAFRHMQQARHIGKIVLTVPPALDPDGTVLVTGATGTLGALVTRHLVTEHGVRRLLLVSRSGPQAPGADALLADLAAAGAEATLTACDTADRDQLRAVLDAVPADHPLTAVIHTAGALDDGVLSALTPERLDAVLRPKADAAWHLHELTAGHDLAAFVLFSSAAGLFGNAGQGNYAAANAFLDALAQHRRALGLPATSLAWGLWEERGGMTGHLDTADVGRLSRTGVATLDSAHGLALFDAALSTGQTLLVPLPLDRAALHRQARTGSLPALLSGLVRTTPARRTATGTAATGSVGDTLARRLTAAAPADRDRIVNDLVRDHAAAVLGHGSATAVGLGRAFRDLGFDSLTAVELRNRLGAATGLRLPATLVFDHPTPEELAAHLRDTLLGAADSGAAAVVTTSAEADEPLAVVAMSCRFPGGTGSPEELWELLADGGDAIGALPADRGWDLAGLYHPDPDQPGTSYARHGGFLHDAGDFDASLFGISPREALAMDPQQRLLLETSWEAFERAGLDLRTLRGSRTGVYVGALPSSYGGTLHDAPDGLEGHLMTGNSTSIVSGRLAYTFGLQGPAVTVDTACSSSLVALHLAVQALRSGEVTMALVGGATVMSNPGGLIAFSRQRGLAADGRCKAFSAAADGMGMAEGVGMLLVERLSDAERLGHPVLAVVRGSAINQDGASNGLTAPNGPSQQRVIRDALADARLNASEVDVVEAHGTGTKLGDPIEAQALLATYGQDRPEERPVLLGSVKSNIGHTQAAAGVAGVIKMVLAMRHGLLPRTLHVDEPSTQIDWNAGALSLLAEETPWPETGRPRRAAVSSFGISGTNAHVILEQAPASVPAPASASVPGDSGEAPDPVVVPWVVSGRSADALRAQAGQLAAWADSAAGRDTEPVDVGRALATARSFLEHRAVVVGGDRAELVEALRALATDPAAGSTAADPDGPGGRLGLVFSGQGSQRPGMGRELYTAYPVFAAALDEVCGVLDEVMGAQPPSEGWTGSLREVMFEVSSDLLDETGFTQPALFAFEVALYRLLESWGVAGEVVAGHSVGEIAAAHVAGVLSLADACALVAARGRLMQALPSGGAMVAVEASEEEVAAVLAGRGDEGAGIGAVNAPGSVVVSGVEAAVEEVAARFAGLGRRTRRLKVSHAFHSPLMDPMLAEFRRVVEGLSFAPPRMTVVSTLTGAVASDEELCSVDYWVRHARETVRFGDAVRCMAGAEVDRFAEVGPSGVLAGLVRASVTGEGTRAAVALQRGNRTEPGALVSALGELFVSGLPVDWATYFAGRPLRRVELPTYAFQRARYWLEGAAGAGGRQSAADGQDEVDAAFWEAVEHGDLSALGAGLDVDGEARLADVLPALSSWRRRAEQASVVDAWRYRVTWAPLPEPARASATGVWLLLVPAGAEDAADATRTVEGALAEHGGEVVKVDVAHPEADEARTALAQQITEQFIERFGVTEIGRLRGVVSLLALADGDDPRHPSVSRGLALTLGLVQALGDMELTAPLWCLTRGAVAVDASDGVDGAVQAQVWGLGRAVALEHPDRWGGLVDLPEYVDPRTARRLTGVLTGTGAGAGAGGLGREDQIALRATGAFGCRLTRDTVAPAGDPGEWTLSGTVLVTGGTGAVGGHVARWLAARGAERLVLVSRRGPRAPGADALRDELTAAGAQVEMLACDLSDGSAVTALVAGLAAGGDLTAVVHAAGVLDDGVLASLSVERCAEVLAAKARAAHHLDLATRDVNLDAFVLFSSVSGVLGAAGQANYAAANAHLDAVALHRHALGLPAVSVAWGPWAEGGMAGEDAAAGRLSRDGWTAMAPEPAATAMARAVAAGHPAVMIADVDWQRFAPAYAAVRPGNSLLTGVPEARQAQPQPWSADGERSAWASRLAGLPEEEQRTALLDLVRGQVASVLGHASMQTIDPARAFKEIGFDSLTAVELRNRLNAATGLALPATLVFDYPTPVALAEYVGSQVLGTSSPAVTGPLVVAAVDEPVAIIGMSCRFPGGVQSPEELWDLVVGGRDAISSFPTDRGWDVDALFDPDPEKPGKTYTRHGAFLHDAAEFDPRFFGISPREASAMDPQQRLLLETAWEAFERAGIDPAALRGSATGVFTGTNGQDYATRLRETPQGVEGYLMTGNAGSVISGRLAYTFGLEGPAMTVDTACSASLVALHLAAQALRQGECSLALAGGATVMSTPGAFVEFSRQGGLAADGRCKAFSASADGTGWGEGVGLLLLERLSDAERNGHPVLAVVRGSAVNQDGASNGLTAPNGPSQQRVIRQALANARLSASEVDVVEAHGTGTRLGDPIEAQALLATYGQDRPEDRPLWLGSVKSNLGHTQAAAGVAGIIKSVMAMRHGVLPATLHVDEPTSEVDWSAGAVELLTEARPWPEVGRPRRAAVSGFGVSGTNAHVILEQAAETGSTSEEGPAALVPTVVWPISGRDEQALRGQARRLRERLVVEPGLSAADVGLSLATTRSCFEQRAVVVGETRDELLAGLEALAEGREASGLVRGSARGSVNVGFLFSGQGSQRVGMGRELAERFPVFAGVFGEVCGLLDPLLPRPLGEVIAAGPGVLGRTVFTQPALFAVEVAAARLLLSWGVRPQVVAGHSVGEIAAAHVAGVLSLEDACALVAARGRLMEALPAGGVMVALEATEGEVAELLEAHAGAPVGVAAVNGPRAVVVSGDASPVGEIADVVRSWGRRTKRLEVSHAFHSPLMEPMLAEFTEVVSGLEFAAPQIGFVSAVTGGLVGADVVSRPEYWVEHVAQPVRFADAVRAAVDEAGVSLFVEVGPGGALSAMGPDCLDETVGDKQPVVFVPSLRADRPEPLAVTTALATAHVNGVQPDWQAVFAGTGAARVELPTYAFQRGRYWLDASVGGTGDASAVGLATLEHPLLAGVVDLAEEDRTVFTGRLSLTTHPWLADHAVFGSVLLPGTGFVELALAAGQYTGFGHLDELTVHAPLVLPARGAVHVQLVLDGVDDSGRRALTVHSRPEGVAGEQTWTRHATGALTVAEAVDPPAVSAVWPPAGAIEVELDDPYERFAAEGYAYGPAFQGLRRVWRGDGELFAEVELGAQELEAAGRFGVHPALLDAALHPLLLADGSTGQDGDTPTAGRLPFSWTGVSLRATGATTARVTLAFTDGDAVRITVADGDGGLVASVDALVTRPIAAGQLAAGRSGLFEVEWAPVSSSPAGSASWAVVGGGEAGVSAGGPGLGSYEDLAALRRAMDSGAPVPEVVFAHCGGGAEAADVVGGTHTATHAALVSLREWLADERFAGARLAIVTGGAVAVRPGDEVSDLAGAAVWGLVRSAQSEHPGQFVLVDTDGAAEPSSAAAALATGEPQVAVRGGEVFVPRLARADRTPAADSGVRWDPDKSLLVTGASGVLAGLVVRHAVAEWAVRHVVLVSRSGADGLAQELAEAGVSVQQARCDVADREAVAAVLAGIPAEHRLGGVIHTAGVLDDGVIESLTPERLAPVLRPKVDGAWWLHELTADVDLSVFAVFSSAAGVFGAAGQGNYAAANAFLDALALYRHREGLPATSLSWGLWAERSGMAGQLADAQLERLERTGVHPLSSSEGLALLDAALATGRPWLVPVGLDLGVMRAQADLGVTPLFRGLVRAPLRRAQVDKAASNAPDELRRELAVASAADRERMVLDLVRDRTAVVLGFGSRDEVGVDSGFTSMGVDSLAGVDLRNRLSSATGLRLPTTLIFDYPTPAALARYLHTHLVDDAVDQVDIRSVLAELDRLEATLAQVQAGDVGHMKIASRLQDLVGQWHGSGGATPGEDTVTDLEEATADEIFSFIDDNFGSTEVH</sequence>
<evidence type="ECO:0000259" key="13">
    <source>
        <dbReference type="PROSITE" id="PS52019"/>
    </source>
</evidence>
<dbReference type="InterPro" id="IPR041618">
    <property type="entry name" value="PKS_DE"/>
</dbReference>
<accession>A0ABM8G2X8</accession>
<dbReference type="SUPFAM" id="SSF101173">
    <property type="entry name" value="Docking domain B of the erythromycin polyketide synthase (DEBS)"/>
    <property type="match status" value="1"/>
</dbReference>
<keyword evidence="3" id="KW-0596">Phosphopantetheine</keyword>
<feature type="domain" description="Carrier" evidence="11">
    <location>
        <begin position="5410"/>
        <end position="5485"/>
    </location>
</feature>
<dbReference type="Gene3D" id="3.40.47.10">
    <property type="match status" value="3"/>
</dbReference>
<dbReference type="Pfam" id="PF02801">
    <property type="entry name" value="Ketoacyl-synt_C"/>
    <property type="match status" value="3"/>
</dbReference>
<dbReference type="Gene3D" id="3.30.70.3290">
    <property type="match status" value="3"/>
</dbReference>